<dbReference type="SUPFAM" id="SSF47616">
    <property type="entry name" value="GST C-terminal domain-like"/>
    <property type="match status" value="2"/>
</dbReference>
<dbReference type="SFLD" id="SFLDG01154">
    <property type="entry name" value="Main.5:_Phi-like"/>
    <property type="match status" value="1"/>
</dbReference>
<dbReference type="GO" id="GO:0043295">
    <property type="term" value="F:glutathione binding"/>
    <property type="evidence" value="ECO:0007669"/>
    <property type="project" value="TreeGrafter"/>
</dbReference>
<dbReference type="GO" id="GO:0005737">
    <property type="term" value="C:cytoplasm"/>
    <property type="evidence" value="ECO:0007669"/>
    <property type="project" value="TreeGrafter"/>
</dbReference>
<dbReference type="AlphaFoldDB" id="A0AAV7GN21"/>
<dbReference type="PANTHER" id="PTHR43900:SF88">
    <property type="entry name" value="GLUTATHIONE TRANSFERASE"/>
    <property type="match status" value="1"/>
</dbReference>
<name>A0AAV7GN21_DENCH</name>
<dbReference type="SFLD" id="SFLDS00019">
    <property type="entry name" value="Glutathione_Transferase_(cytos"/>
    <property type="match status" value="2"/>
</dbReference>
<dbReference type="Gene3D" id="1.20.1050.10">
    <property type="match status" value="2"/>
</dbReference>
<dbReference type="Proteomes" id="UP000775213">
    <property type="component" value="Unassembled WGS sequence"/>
</dbReference>
<evidence type="ECO:0000256" key="4">
    <source>
        <dbReference type="ARBA" id="ARBA00047960"/>
    </source>
</evidence>
<dbReference type="InterPro" id="IPR036249">
    <property type="entry name" value="Thioredoxin-like_sf"/>
</dbReference>
<feature type="domain" description="GST N-terminal" evidence="5">
    <location>
        <begin position="267"/>
        <end position="348"/>
    </location>
</feature>
<dbReference type="Pfam" id="PF02798">
    <property type="entry name" value="GST_N"/>
    <property type="match status" value="1"/>
</dbReference>
<dbReference type="InterPro" id="IPR040079">
    <property type="entry name" value="Glutathione_S-Trfase"/>
</dbReference>
<dbReference type="FunFam" id="3.40.30.10:FF:000016">
    <property type="entry name" value="Glutathione S-transferase F2"/>
    <property type="match status" value="1"/>
</dbReference>
<protein>
    <recommendedName>
        <fullName evidence="2">glutathione transferase</fullName>
        <ecNumber evidence="2">2.5.1.18</ecNumber>
    </recommendedName>
</protein>
<evidence type="ECO:0000313" key="8">
    <source>
        <dbReference type="Proteomes" id="UP000775213"/>
    </source>
</evidence>
<reference evidence="7 8" key="1">
    <citation type="journal article" date="2021" name="Hortic Res">
        <title>Chromosome-scale assembly of the Dendrobium chrysotoxum genome enhances the understanding of orchid evolution.</title>
        <authorList>
            <person name="Zhang Y."/>
            <person name="Zhang G.Q."/>
            <person name="Zhang D."/>
            <person name="Liu X.D."/>
            <person name="Xu X.Y."/>
            <person name="Sun W.H."/>
            <person name="Yu X."/>
            <person name="Zhu X."/>
            <person name="Wang Z.W."/>
            <person name="Zhao X."/>
            <person name="Zhong W.Y."/>
            <person name="Chen H."/>
            <person name="Yin W.L."/>
            <person name="Huang T."/>
            <person name="Niu S.C."/>
            <person name="Liu Z.J."/>
        </authorList>
    </citation>
    <scope>NUCLEOTIDE SEQUENCE [LARGE SCALE GENOMIC DNA]</scope>
    <source>
        <strain evidence="7">Lindl</strain>
    </source>
</reference>
<feature type="domain" description="GST C-terminal" evidence="6">
    <location>
        <begin position="83"/>
        <end position="215"/>
    </location>
</feature>
<evidence type="ECO:0000256" key="2">
    <source>
        <dbReference type="ARBA" id="ARBA00012452"/>
    </source>
</evidence>
<dbReference type="PANTHER" id="PTHR43900">
    <property type="entry name" value="GLUTATHIONE S-TRANSFERASE RHO"/>
    <property type="match status" value="1"/>
</dbReference>
<organism evidence="7 8">
    <name type="scientific">Dendrobium chrysotoxum</name>
    <name type="common">Orchid</name>
    <dbReference type="NCBI Taxonomy" id="161865"/>
    <lineage>
        <taxon>Eukaryota</taxon>
        <taxon>Viridiplantae</taxon>
        <taxon>Streptophyta</taxon>
        <taxon>Embryophyta</taxon>
        <taxon>Tracheophyta</taxon>
        <taxon>Spermatophyta</taxon>
        <taxon>Magnoliopsida</taxon>
        <taxon>Liliopsida</taxon>
        <taxon>Asparagales</taxon>
        <taxon>Orchidaceae</taxon>
        <taxon>Epidendroideae</taxon>
        <taxon>Malaxideae</taxon>
        <taxon>Dendrobiinae</taxon>
        <taxon>Dendrobium</taxon>
    </lineage>
</organism>
<keyword evidence="8" id="KW-1185">Reference proteome</keyword>
<accession>A0AAV7GN21</accession>
<dbReference type="EC" id="2.5.1.18" evidence="2"/>
<dbReference type="InterPro" id="IPR010987">
    <property type="entry name" value="Glutathione-S-Trfase_C-like"/>
</dbReference>
<evidence type="ECO:0000259" key="5">
    <source>
        <dbReference type="PROSITE" id="PS50404"/>
    </source>
</evidence>
<dbReference type="PROSITE" id="PS50404">
    <property type="entry name" value="GST_NTER"/>
    <property type="match status" value="2"/>
</dbReference>
<keyword evidence="3" id="KW-0808">Transferase</keyword>
<evidence type="ECO:0000313" key="7">
    <source>
        <dbReference type="EMBL" id="KAH0456932.1"/>
    </source>
</evidence>
<feature type="domain" description="GST N-terminal" evidence="5">
    <location>
        <begin position="2"/>
        <end position="75"/>
    </location>
</feature>
<evidence type="ECO:0000259" key="6">
    <source>
        <dbReference type="PROSITE" id="PS50405"/>
    </source>
</evidence>
<dbReference type="GO" id="GO:0004364">
    <property type="term" value="F:glutathione transferase activity"/>
    <property type="evidence" value="ECO:0007669"/>
    <property type="project" value="UniProtKB-EC"/>
</dbReference>
<feature type="domain" description="GST C-terminal" evidence="6">
    <location>
        <begin position="356"/>
        <end position="488"/>
    </location>
</feature>
<comment type="caution">
    <text evidence="7">The sequence shown here is derived from an EMBL/GenBank/DDBJ whole genome shotgun (WGS) entry which is preliminary data.</text>
</comment>
<dbReference type="InterPro" id="IPR004045">
    <property type="entry name" value="Glutathione_S-Trfase_N"/>
</dbReference>
<dbReference type="GO" id="GO:0009635">
    <property type="term" value="P:response to herbicide"/>
    <property type="evidence" value="ECO:0007669"/>
    <property type="project" value="UniProtKB-ARBA"/>
</dbReference>
<dbReference type="Gene3D" id="3.40.30.10">
    <property type="entry name" value="Glutaredoxin"/>
    <property type="match status" value="2"/>
</dbReference>
<comment type="similarity">
    <text evidence="1">Belongs to the GST superfamily. Phi family.</text>
</comment>
<dbReference type="PROSITE" id="PS50405">
    <property type="entry name" value="GST_CTER"/>
    <property type="match status" value="2"/>
</dbReference>
<gene>
    <name evidence="7" type="ORF">IEQ34_014839</name>
</gene>
<evidence type="ECO:0000256" key="3">
    <source>
        <dbReference type="ARBA" id="ARBA00022679"/>
    </source>
</evidence>
<proteinExistence type="inferred from homology"/>
<dbReference type="InterPro" id="IPR034347">
    <property type="entry name" value="GST_Phi_C"/>
</dbReference>
<dbReference type="SFLD" id="SFLDG00358">
    <property type="entry name" value="Main_(cytGST)"/>
    <property type="match status" value="2"/>
</dbReference>
<dbReference type="CDD" id="cd03187">
    <property type="entry name" value="GST_C_Phi"/>
    <property type="match status" value="1"/>
</dbReference>
<dbReference type="SUPFAM" id="SSF52833">
    <property type="entry name" value="Thioredoxin-like"/>
    <property type="match status" value="2"/>
</dbReference>
<dbReference type="GO" id="GO:0006749">
    <property type="term" value="P:glutathione metabolic process"/>
    <property type="evidence" value="ECO:0007669"/>
    <property type="project" value="TreeGrafter"/>
</dbReference>
<dbReference type="InterPro" id="IPR036282">
    <property type="entry name" value="Glutathione-S-Trfase_C_sf"/>
</dbReference>
<dbReference type="FunFam" id="1.20.1050.10:FF:000004">
    <property type="entry name" value="Glutathione S-transferase F2"/>
    <property type="match status" value="2"/>
</dbReference>
<comment type="catalytic activity">
    <reaction evidence="4">
        <text>RX + glutathione = an S-substituted glutathione + a halide anion + H(+)</text>
        <dbReference type="Rhea" id="RHEA:16437"/>
        <dbReference type="ChEBI" id="CHEBI:15378"/>
        <dbReference type="ChEBI" id="CHEBI:16042"/>
        <dbReference type="ChEBI" id="CHEBI:17792"/>
        <dbReference type="ChEBI" id="CHEBI:57925"/>
        <dbReference type="ChEBI" id="CHEBI:90779"/>
        <dbReference type="EC" id="2.5.1.18"/>
    </reaction>
</comment>
<dbReference type="InterPro" id="IPR004046">
    <property type="entry name" value="GST_C"/>
</dbReference>
<dbReference type="Pfam" id="PF00043">
    <property type="entry name" value="GST_C"/>
    <property type="match status" value="2"/>
</dbReference>
<dbReference type="EMBL" id="JAGFBR010000013">
    <property type="protein sequence ID" value="KAH0456932.1"/>
    <property type="molecule type" value="Genomic_DNA"/>
</dbReference>
<sequence length="488" mass="55658">MATVTVYGPPISTAVSRVLACLLEKDVPFQLAAVDMAKGQHRSPDFLKLQAFPQTQTAESRAICRYICDKYADQGYKGLHGRGLVDRAWVDQWLEAESQNFEPPSSVLVFQLAFAPRMGLKQDSKVIEANERKLAKVLDVYEQRLGQSRFLAGDEFTLADLSHLPNGHHLADREHLIKSRKNVGRWWEEISSRPSWKKVVEMQSAPSGAEILSYICTVLWTLNHSKVVQTKFLITTNGYKIPLATALSFPALEESESLRETSREEMASVKVFGSPASMEVQRVLACLFEKEVDFQLVKMDSFRGPKRLPEFLKMQLRGEALFYQDDKIALVESRAICRHIVDKFKNQGNKDLMGEGALERALIQQWLETESHKFDPPSSELVFFLAIAPSLPEPELPPTSAIEESKKKLEKVLKVYDRRLADNQFLTGRKFTLADLSHLPNTEQLMRIDETRNLFERHGNVSRWWKDISKRESWEKVTQIAKQPPPMA</sequence>
<evidence type="ECO:0000256" key="1">
    <source>
        <dbReference type="ARBA" id="ARBA00010128"/>
    </source>
</evidence>